<feature type="compositionally biased region" description="Polar residues" evidence="1">
    <location>
        <begin position="200"/>
        <end position="212"/>
    </location>
</feature>
<name>A0A1J5SN38_9ZZZZ</name>
<proteinExistence type="predicted"/>
<feature type="domain" description="Outer membrane protein beta-barrel" evidence="3">
    <location>
        <begin position="253"/>
        <end position="417"/>
    </location>
</feature>
<feature type="compositionally biased region" description="Polar residues" evidence="1">
    <location>
        <begin position="171"/>
        <end position="187"/>
    </location>
</feature>
<keyword evidence="2" id="KW-0812">Transmembrane</keyword>
<dbReference type="Pfam" id="PF13568">
    <property type="entry name" value="OMP_b-brl_2"/>
    <property type="match status" value="1"/>
</dbReference>
<dbReference type="EMBL" id="MLJW01000050">
    <property type="protein sequence ID" value="OIR05424.1"/>
    <property type="molecule type" value="Genomic_DNA"/>
</dbReference>
<comment type="caution">
    <text evidence="4">The sequence shown here is derived from an EMBL/GenBank/DDBJ whole genome shotgun (WGS) entry which is preliminary data.</text>
</comment>
<feature type="compositionally biased region" description="Basic and acidic residues" evidence="1">
    <location>
        <begin position="155"/>
        <end position="166"/>
    </location>
</feature>
<protein>
    <recommendedName>
        <fullName evidence="3">Outer membrane protein beta-barrel domain-containing protein</fullName>
    </recommendedName>
</protein>
<organism evidence="4">
    <name type="scientific">mine drainage metagenome</name>
    <dbReference type="NCBI Taxonomy" id="410659"/>
    <lineage>
        <taxon>unclassified sequences</taxon>
        <taxon>metagenomes</taxon>
        <taxon>ecological metagenomes</taxon>
    </lineage>
</organism>
<feature type="compositionally biased region" description="Basic and acidic residues" evidence="1">
    <location>
        <begin position="188"/>
        <end position="199"/>
    </location>
</feature>
<sequence length="450" mass="50933">MQGKFENDIEQQLSNFSLEPSPQIWKDVEAALHPRQKRRGIFWWWVLPLGLLLAGGGWWFYYSNNETKININSTTIQNKKEINDDLIDDKKKQVENIPSTVQPQKNKTDNAVIKTAGNNLIVRSIKNSNSKDDILQNKKEIADEVQQNKTTTTFSKKEENNSDKNKANPADSLTTIGQKNVDSIISTNEKHTTTKDKNDSAITTSSSKNNIPKTEKNKNNHWLINFGGGSLHANQINLFPATAASYSNVGSANPGGISNAGNQILEASTGFHFFGGIVYENNISKRWDFNTGLQYRYLQNKQSVGIDSTLTGGIIYFTAANNSVKTNYAHWLQVPVMLNYNLNPSAKNKFQLIFGGSLAWAFAEKWLVTDPNNFVHPYFYNTSINNHLFINLNAGIGYNYNNRFRISLLTEQSVSPIHKQSTKKFYWQQLSLQINKPIQFTSRKNKIIKP</sequence>
<evidence type="ECO:0000313" key="4">
    <source>
        <dbReference type="EMBL" id="OIR05424.1"/>
    </source>
</evidence>
<evidence type="ECO:0000256" key="2">
    <source>
        <dbReference type="SAM" id="Phobius"/>
    </source>
</evidence>
<evidence type="ECO:0000256" key="1">
    <source>
        <dbReference type="SAM" id="MobiDB-lite"/>
    </source>
</evidence>
<reference evidence="4" key="1">
    <citation type="submission" date="2016-10" db="EMBL/GenBank/DDBJ databases">
        <title>Sequence of Gallionella enrichment culture.</title>
        <authorList>
            <person name="Poehlein A."/>
            <person name="Muehling M."/>
            <person name="Daniel R."/>
        </authorList>
    </citation>
    <scope>NUCLEOTIDE SEQUENCE</scope>
</reference>
<keyword evidence="2" id="KW-1133">Transmembrane helix</keyword>
<feature type="region of interest" description="Disordered" evidence="1">
    <location>
        <begin position="146"/>
        <end position="216"/>
    </location>
</feature>
<gene>
    <name evidence="4" type="ORF">GALL_124750</name>
</gene>
<keyword evidence="2" id="KW-0472">Membrane</keyword>
<dbReference type="AlphaFoldDB" id="A0A1J5SN38"/>
<accession>A0A1J5SN38</accession>
<evidence type="ECO:0000259" key="3">
    <source>
        <dbReference type="Pfam" id="PF13568"/>
    </source>
</evidence>
<feature type="transmembrane region" description="Helical" evidence="2">
    <location>
        <begin position="42"/>
        <end position="62"/>
    </location>
</feature>
<dbReference type="InterPro" id="IPR025665">
    <property type="entry name" value="Beta-barrel_OMP_2"/>
</dbReference>